<organism evidence="1 2">
    <name type="scientific">Aestuariispira insulae</name>
    <dbReference type="NCBI Taxonomy" id="1461337"/>
    <lineage>
        <taxon>Bacteria</taxon>
        <taxon>Pseudomonadati</taxon>
        <taxon>Pseudomonadota</taxon>
        <taxon>Alphaproteobacteria</taxon>
        <taxon>Rhodospirillales</taxon>
        <taxon>Kiloniellaceae</taxon>
        <taxon>Aestuariispira</taxon>
    </lineage>
</organism>
<reference evidence="1 2" key="1">
    <citation type="submission" date="2018-07" db="EMBL/GenBank/DDBJ databases">
        <title>Genomic Encyclopedia of Type Strains, Phase III (KMG-III): the genomes of soil and plant-associated and newly described type strains.</title>
        <authorList>
            <person name="Whitman W."/>
        </authorList>
    </citation>
    <scope>NUCLEOTIDE SEQUENCE [LARGE SCALE GENOMIC DNA]</scope>
    <source>
        <strain evidence="1 2">CECT 8488</strain>
    </source>
</reference>
<sequence>MHTTCRGPHRSKHLYVVKVEQKVTQKEIANAVKEAYREALLELTEKHLDPKYALSLTQKNLQRNTGQTIPLQEIDRIIH</sequence>
<keyword evidence="2" id="KW-1185">Reference proteome</keyword>
<gene>
    <name evidence="1" type="ORF">DFP90_103230</name>
</gene>
<evidence type="ECO:0000313" key="2">
    <source>
        <dbReference type="Proteomes" id="UP000256845"/>
    </source>
</evidence>
<dbReference type="AlphaFoldDB" id="A0A3D9HPP0"/>
<dbReference type="Proteomes" id="UP000256845">
    <property type="component" value="Unassembled WGS sequence"/>
</dbReference>
<name>A0A3D9HPP0_9PROT</name>
<accession>A0A3D9HPP0</accession>
<protein>
    <submittedName>
        <fullName evidence="1">Uncharacterized protein</fullName>
    </submittedName>
</protein>
<dbReference type="EMBL" id="QRDW01000003">
    <property type="protein sequence ID" value="RED51429.1"/>
    <property type="molecule type" value="Genomic_DNA"/>
</dbReference>
<proteinExistence type="predicted"/>
<comment type="caution">
    <text evidence="1">The sequence shown here is derived from an EMBL/GenBank/DDBJ whole genome shotgun (WGS) entry which is preliminary data.</text>
</comment>
<evidence type="ECO:0000313" key="1">
    <source>
        <dbReference type="EMBL" id="RED51429.1"/>
    </source>
</evidence>